<sequence length="361" mass="37680">MTLDDLPTPCLVLDLGVLKRNLALMERAMARHPGVVLRPHLKTAKSREVAALAAPSHGPITVSTLAEARYFAEAGWRDQIYAVGITPQKLDAVAALNAAGADVKVITDDAEAAAAIAAHPGPIRALVEVDVGEGRGGVAPAEALPVARALGSRLAGIFTHAGHSYGGRSPAEMEAIAEQERAGAAGAAQALREAGLTVDIVSLGSSPTALHAKSLAGITEVRAGVYMFGDLFQAQLGTHPEQDIAVTVLTSVIGRKPARGALLLDAGALALSKDRSTEKAPRDYGFGLVLDVDGHRAHGEAIIARVHQEHGEATPMPDLPVGTKLRVAPNHSCLTAAAYERYHVVDGSREVIATWDRVNGW</sequence>
<dbReference type="GO" id="GO:0008721">
    <property type="term" value="F:D-serine ammonia-lyase activity"/>
    <property type="evidence" value="ECO:0007669"/>
    <property type="project" value="TreeGrafter"/>
</dbReference>
<comment type="caution">
    <text evidence="4">The sequence shown here is derived from an EMBL/GenBank/DDBJ whole genome shotgun (WGS) entry which is preliminary data.</text>
</comment>
<evidence type="ECO:0000313" key="5">
    <source>
        <dbReference type="Proteomes" id="UP000553193"/>
    </source>
</evidence>
<dbReference type="SUPFAM" id="SSF51419">
    <property type="entry name" value="PLP-binding barrel"/>
    <property type="match status" value="1"/>
</dbReference>
<keyword evidence="2" id="KW-0456">Lyase</keyword>
<comment type="similarity">
    <text evidence="1">Belongs to the DSD1 family.</text>
</comment>
<evidence type="ECO:0000313" key="4">
    <source>
        <dbReference type="EMBL" id="MBB3898928.1"/>
    </source>
</evidence>
<name>A0A840AA73_9PROT</name>
<dbReference type="InterPro" id="IPR042208">
    <property type="entry name" value="D-ser_dehydrat-like_sf"/>
</dbReference>
<keyword evidence="5" id="KW-1185">Reference proteome</keyword>
<dbReference type="InterPro" id="IPR026956">
    <property type="entry name" value="D-ser_dehydrat-like_dom"/>
</dbReference>
<evidence type="ECO:0000259" key="3">
    <source>
        <dbReference type="SMART" id="SM01119"/>
    </source>
</evidence>
<dbReference type="Gene3D" id="3.20.20.10">
    <property type="entry name" value="Alanine racemase"/>
    <property type="match status" value="1"/>
</dbReference>
<dbReference type="AlphaFoldDB" id="A0A840AA73"/>
<dbReference type="InterPro" id="IPR051466">
    <property type="entry name" value="D-amino_acid_metab_enzyme"/>
</dbReference>
<dbReference type="Proteomes" id="UP000553193">
    <property type="component" value="Unassembled WGS sequence"/>
</dbReference>
<evidence type="ECO:0000256" key="1">
    <source>
        <dbReference type="ARBA" id="ARBA00005323"/>
    </source>
</evidence>
<dbReference type="PANTHER" id="PTHR28004">
    <property type="entry name" value="ZGC:162816-RELATED"/>
    <property type="match status" value="1"/>
</dbReference>
<dbReference type="EMBL" id="JACIDJ010000003">
    <property type="protein sequence ID" value="MBB3898928.1"/>
    <property type="molecule type" value="Genomic_DNA"/>
</dbReference>
<dbReference type="InterPro" id="IPR001608">
    <property type="entry name" value="Ala_racemase_N"/>
</dbReference>
<dbReference type="GO" id="GO:0036088">
    <property type="term" value="P:D-serine catabolic process"/>
    <property type="evidence" value="ECO:0007669"/>
    <property type="project" value="TreeGrafter"/>
</dbReference>
<feature type="domain" description="D-serine dehydratase-like" evidence="3">
    <location>
        <begin position="245"/>
        <end position="346"/>
    </location>
</feature>
<gene>
    <name evidence="4" type="ORF">GGQ83_002371</name>
</gene>
<proteinExistence type="inferred from homology"/>
<protein>
    <submittedName>
        <fullName evidence="4">D-serine deaminase-like pyridoxal phosphate-dependent protein</fullName>
    </submittedName>
</protein>
<dbReference type="RefSeq" id="WP_184384186.1">
    <property type="nucleotide sequence ID" value="NZ_JACIDJ010000003.1"/>
</dbReference>
<organism evidence="4 5">
    <name type="scientific">Roseococcus suduntuyensis</name>
    <dbReference type="NCBI Taxonomy" id="455361"/>
    <lineage>
        <taxon>Bacteria</taxon>
        <taxon>Pseudomonadati</taxon>
        <taxon>Pseudomonadota</taxon>
        <taxon>Alphaproteobacteria</taxon>
        <taxon>Acetobacterales</taxon>
        <taxon>Roseomonadaceae</taxon>
        <taxon>Roseococcus</taxon>
    </lineage>
</organism>
<reference evidence="4 5" key="1">
    <citation type="submission" date="2020-08" db="EMBL/GenBank/DDBJ databases">
        <title>Genomic Encyclopedia of Type Strains, Phase IV (KMG-IV): sequencing the most valuable type-strain genomes for metagenomic binning, comparative biology and taxonomic classification.</title>
        <authorList>
            <person name="Goeker M."/>
        </authorList>
    </citation>
    <scope>NUCLEOTIDE SEQUENCE [LARGE SCALE GENOMIC DNA]</scope>
    <source>
        <strain evidence="4 5">DSM 19979</strain>
    </source>
</reference>
<dbReference type="PANTHER" id="PTHR28004:SF2">
    <property type="entry name" value="D-SERINE DEHYDRATASE"/>
    <property type="match status" value="1"/>
</dbReference>
<dbReference type="Pfam" id="PF14031">
    <property type="entry name" value="D-ser_dehydrat"/>
    <property type="match status" value="1"/>
</dbReference>
<dbReference type="Pfam" id="PF01168">
    <property type="entry name" value="Ala_racemase_N"/>
    <property type="match status" value="1"/>
</dbReference>
<dbReference type="InterPro" id="IPR029066">
    <property type="entry name" value="PLP-binding_barrel"/>
</dbReference>
<evidence type="ECO:0000256" key="2">
    <source>
        <dbReference type="ARBA" id="ARBA00023239"/>
    </source>
</evidence>
<accession>A0A840AA73</accession>
<dbReference type="Gene3D" id="2.40.37.20">
    <property type="entry name" value="D-serine dehydratase-like domain"/>
    <property type="match status" value="1"/>
</dbReference>
<dbReference type="SMART" id="SM01119">
    <property type="entry name" value="D-ser_dehydrat"/>
    <property type="match status" value="1"/>
</dbReference>